<evidence type="ECO:0000259" key="3">
    <source>
        <dbReference type="SMART" id="SM00305"/>
    </source>
</evidence>
<gene>
    <name evidence="5" type="ORF">PHET_00205</name>
</gene>
<feature type="domain" description="Hint" evidence="4">
    <location>
        <begin position="414"/>
        <end position="532"/>
    </location>
</feature>
<feature type="compositionally biased region" description="Basic and acidic residues" evidence="1">
    <location>
        <begin position="131"/>
        <end position="140"/>
    </location>
</feature>
<dbReference type="OrthoDB" id="5212at2759"/>
<dbReference type="SUPFAM" id="SSF55166">
    <property type="entry name" value="Hedgehog/DD-peptidase"/>
    <property type="match status" value="2"/>
</dbReference>
<dbReference type="GO" id="GO:0007224">
    <property type="term" value="P:smoothened signaling pathway"/>
    <property type="evidence" value="ECO:0007669"/>
    <property type="project" value="TreeGrafter"/>
</dbReference>
<dbReference type="PANTHER" id="PTHR11889">
    <property type="entry name" value="HEDGEHOG"/>
    <property type="match status" value="1"/>
</dbReference>
<dbReference type="EMBL" id="LUCH01000053">
    <property type="protein sequence ID" value="KAF5406262.1"/>
    <property type="molecule type" value="Genomic_DNA"/>
</dbReference>
<dbReference type="GO" id="GO:0007267">
    <property type="term" value="P:cell-cell signaling"/>
    <property type="evidence" value="ECO:0007669"/>
    <property type="project" value="InterPro"/>
</dbReference>
<dbReference type="Gene3D" id="2.170.16.10">
    <property type="entry name" value="Hedgehog/Intein (Hint) domain"/>
    <property type="match status" value="1"/>
</dbReference>
<comment type="caution">
    <text evidence="5">The sequence shown here is derived from an EMBL/GenBank/DDBJ whole genome shotgun (WGS) entry which is preliminary data.</text>
</comment>
<dbReference type="InterPro" id="IPR009045">
    <property type="entry name" value="Zn_M74/Hedgehog-like"/>
</dbReference>
<sequence>MNLFIVLLLITTTHGCLKSSLYYRNKFRSRSHVFVPGEYQPHYWENTVEASGPLESHHFHESVPNMWLVRVESPNIIFDSEEARWMTVGCRDRLLKLSTQIQNTWAKQDVKLRVRRAWTQPPPQPTPQTRQELDGEHKGVDGSLRYPSEPDSYSAAHRPWNTQHDFKKPHPSVLTDNSYSAEPDPLISSSAGTKERIHTPIVDMTPEMMVDQPDVPRRKPGRLSSHTALSYQSQRPKHSQWTMWKSSRFPPRFYQPDHHARYRITNTDNSKFYANGWSARTVRHPRDLSISNVSSSNVHNKTKQTSTHKIVGRSVGSIQPFMVNRNYPDVNTMTQLRFQQWLDMRMEEFHYAGRAVDLQLVTTNYAPAHNSAPNLGILAQMAYYVARFDWCYLSRTGHVHCSVKPDFLVAAQWLGCFPGSAKVHSADGELIPMSNLKVGDIVMTKGATSDALVTTPVVAFIHRDEHSWKPMLQVTVETPDENYLGQKQLNQSVLYITQNHLVYVIEQEKPFRQVVSKFASALHIGDKVLVSVSFQGPLQKANIVNLRMIDERQPALSGLYAPLTQSGNLVVDGVLVSCFAEFSNEFLSNIVMWPLKLYYQLMTFLSHDYLPVTWQGVHWYANWIHDIATSILPAKLFHRQT</sequence>
<dbReference type="Proteomes" id="UP000748531">
    <property type="component" value="Unassembled WGS sequence"/>
</dbReference>
<evidence type="ECO:0000313" key="5">
    <source>
        <dbReference type="EMBL" id="KAF5406262.1"/>
    </source>
</evidence>
<dbReference type="GO" id="GO:0016540">
    <property type="term" value="P:protein autoprocessing"/>
    <property type="evidence" value="ECO:0007669"/>
    <property type="project" value="InterPro"/>
</dbReference>
<dbReference type="InterPro" id="IPR003586">
    <property type="entry name" value="Hint_dom_C"/>
</dbReference>
<evidence type="ECO:0000259" key="4">
    <source>
        <dbReference type="SMART" id="SM00306"/>
    </source>
</evidence>
<keyword evidence="6" id="KW-1185">Reference proteome</keyword>
<proteinExistence type="predicted"/>
<organism evidence="5 6">
    <name type="scientific">Paragonimus heterotremus</name>
    <dbReference type="NCBI Taxonomy" id="100268"/>
    <lineage>
        <taxon>Eukaryota</taxon>
        <taxon>Metazoa</taxon>
        <taxon>Spiralia</taxon>
        <taxon>Lophotrochozoa</taxon>
        <taxon>Platyhelminthes</taxon>
        <taxon>Trematoda</taxon>
        <taxon>Digenea</taxon>
        <taxon>Plagiorchiida</taxon>
        <taxon>Troglotremata</taxon>
        <taxon>Troglotrematidae</taxon>
        <taxon>Paragonimus</taxon>
    </lineage>
</organism>
<evidence type="ECO:0000313" key="6">
    <source>
        <dbReference type="Proteomes" id="UP000748531"/>
    </source>
</evidence>
<dbReference type="GO" id="GO:0010468">
    <property type="term" value="P:regulation of gene expression"/>
    <property type="evidence" value="ECO:0007669"/>
    <property type="project" value="TreeGrafter"/>
</dbReference>
<feature type="domain" description="Hint" evidence="3">
    <location>
        <begin position="535"/>
        <end position="584"/>
    </location>
</feature>
<reference evidence="5" key="1">
    <citation type="submission" date="2019-05" db="EMBL/GenBank/DDBJ databases">
        <title>Annotation for the trematode Paragonimus heterotremus.</title>
        <authorList>
            <person name="Choi Y.-J."/>
        </authorList>
    </citation>
    <scope>NUCLEOTIDE SEQUENCE</scope>
    <source>
        <strain evidence="5">LC</strain>
    </source>
</reference>
<dbReference type="GO" id="GO:0001708">
    <property type="term" value="P:cell fate specification"/>
    <property type="evidence" value="ECO:0007669"/>
    <property type="project" value="TreeGrafter"/>
</dbReference>
<feature type="region of interest" description="Disordered" evidence="1">
    <location>
        <begin position="118"/>
        <end position="190"/>
    </location>
</feature>
<dbReference type="InterPro" id="IPR000320">
    <property type="entry name" value="Hedgehog_signalling_dom"/>
</dbReference>
<name>A0A8J4SV34_9TREM</name>
<dbReference type="SMART" id="SM00306">
    <property type="entry name" value="HintN"/>
    <property type="match status" value="1"/>
</dbReference>
<dbReference type="GO" id="GO:0005509">
    <property type="term" value="F:calcium ion binding"/>
    <property type="evidence" value="ECO:0007669"/>
    <property type="project" value="TreeGrafter"/>
</dbReference>
<accession>A0A8J4SV34</accession>
<dbReference type="InterPro" id="IPR001767">
    <property type="entry name" value="Hedgehog_Hint"/>
</dbReference>
<evidence type="ECO:0000256" key="2">
    <source>
        <dbReference type="SAM" id="SignalP"/>
    </source>
</evidence>
<feature type="chain" id="PRO_5035317807" evidence="2">
    <location>
        <begin position="16"/>
        <end position="641"/>
    </location>
</feature>
<feature type="signal peptide" evidence="2">
    <location>
        <begin position="1"/>
        <end position="15"/>
    </location>
</feature>
<dbReference type="Gene3D" id="3.30.1380.10">
    <property type="match status" value="2"/>
</dbReference>
<dbReference type="GO" id="GO:0005113">
    <property type="term" value="F:patched binding"/>
    <property type="evidence" value="ECO:0007669"/>
    <property type="project" value="TreeGrafter"/>
</dbReference>
<dbReference type="InterPro" id="IPR050387">
    <property type="entry name" value="Hedgehog_Signaling"/>
</dbReference>
<dbReference type="CDD" id="cd00081">
    <property type="entry name" value="Hint"/>
    <property type="match status" value="1"/>
</dbReference>
<dbReference type="SUPFAM" id="SSF51294">
    <property type="entry name" value="Hedgehog/intein (Hint) domain"/>
    <property type="match status" value="1"/>
</dbReference>
<protein>
    <submittedName>
        <fullName evidence="5">Desert hedgehog protein A</fullName>
    </submittedName>
</protein>
<dbReference type="Pfam" id="PF01079">
    <property type="entry name" value="Hint"/>
    <property type="match status" value="1"/>
</dbReference>
<dbReference type="InterPro" id="IPR036844">
    <property type="entry name" value="Hint_dom_sf"/>
</dbReference>
<dbReference type="InterPro" id="IPR003587">
    <property type="entry name" value="Hint_dom_N"/>
</dbReference>
<dbReference type="GO" id="GO:0005615">
    <property type="term" value="C:extracellular space"/>
    <property type="evidence" value="ECO:0007669"/>
    <property type="project" value="TreeGrafter"/>
</dbReference>
<dbReference type="Pfam" id="PF01085">
    <property type="entry name" value="HH_signal"/>
    <property type="match status" value="2"/>
</dbReference>
<feature type="compositionally biased region" description="Polar residues" evidence="1">
    <location>
        <begin position="224"/>
        <end position="234"/>
    </location>
</feature>
<keyword evidence="2" id="KW-0732">Signal</keyword>
<evidence type="ECO:0000256" key="1">
    <source>
        <dbReference type="SAM" id="MobiDB-lite"/>
    </source>
</evidence>
<dbReference type="PANTHER" id="PTHR11889:SF31">
    <property type="entry name" value="PROTEIN HEDGEHOG"/>
    <property type="match status" value="1"/>
</dbReference>
<dbReference type="AlphaFoldDB" id="A0A8J4SV34"/>
<dbReference type="SMART" id="SM00305">
    <property type="entry name" value="HintC"/>
    <property type="match status" value="1"/>
</dbReference>
<feature type="region of interest" description="Disordered" evidence="1">
    <location>
        <begin position="215"/>
        <end position="234"/>
    </location>
</feature>